<evidence type="ECO:0000256" key="10">
    <source>
        <dbReference type="ARBA" id="ARBA00023204"/>
    </source>
</evidence>
<keyword evidence="4" id="KW-0158">Chromosome</keyword>
<dbReference type="STRING" id="97972.A0A2V1E8V9"/>
<dbReference type="GO" id="GO:0005634">
    <property type="term" value="C:nucleus"/>
    <property type="evidence" value="ECO:0007669"/>
    <property type="project" value="UniProtKB-SubCell"/>
</dbReference>
<evidence type="ECO:0000313" key="13">
    <source>
        <dbReference type="EMBL" id="PVI06977.1"/>
    </source>
</evidence>
<dbReference type="PANTHER" id="PTHR19306">
    <property type="entry name" value="STRUCTURAL MAINTENANCE OF CHROMOSOMES 5,6 SMC5, SMC6"/>
    <property type="match status" value="1"/>
</dbReference>
<keyword evidence="6" id="KW-0227">DNA damage</keyword>
<organism evidence="13 14">
    <name type="scientific">Periconia macrospinosa</name>
    <dbReference type="NCBI Taxonomy" id="97972"/>
    <lineage>
        <taxon>Eukaryota</taxon>
        <taxon>Fungi</taxon>
        <taxon>Dikarya</taxon>
        <taxon>Ascomycota</taxon>
        <taxon>Pezizomycotina</taxon>
        <taxon>Dothideomycetes</taxon>
        <taxon>Pleosporomycetidae</taxon>
        <taxon>Pleosporales</taxon>
        <taxon>Massarineae</taxon>
        <taxon>Periconiaceae</taxon>
        <taxon>Periconia</taxon>
    </lineage>
</organism>
<keyword evidence="11" id="KW-0539">Nucleus</keyword>
<dbReference type="GO" id="GO:0003697">
    <property type="term" value="F:single-stranded DNA binding"/>
    <property type="evidence" value="ECO:0007669"/>
    <property type="project" value="TreeGrafter"/>
</dbReference>
<evidence type="ECO:0000256" key="12">
    <source>
        <dbReference type="SAM" id="Coils"/>
    </source>
</evidence>
<dbReference type="Proteomes" id="UP000244855">
    <property type="component" value="Unassembled WGS sequence"/>
</dbReference>
<dbReference type="GO" id="GO:0035861">
    <property type="term" value="C:site of double-strand break"/>
    <property type="evidence" value="ECO:0007669"/>
    <property type="project" value="TreeGrafter"/>
</dbReference>
<keyword evidence="5" id="KW-0547">Nucleotide-binding</keyword>
<evidence type="ECO:0000256" key="6">
    <source>
        <dbReference type="ARBA" id="ARBA00022763"/>
    </source>
</evidence>
<dbReference type="Gene3D" id="3.40.50.300">
    <property type="entry name" value="P-loop containing nucleotide triphosphate hydrolases"/>
    <property type="match status" value="1"/>
</dbReference>
<evidence type="ECO:0000256" key="3">
    <source>
        <dbReference type="ARBA" id="ARBA00006793"/>
    </source>
</evidence>
<evidence type="ECO:0000313" key="14">
    <source>
        <dbReference type="Proteomes" id="UP000244855"/>
    </source>
</evidence>
<evidence type="ECO:0000256" key="1">
    <source>
        <dbReference type="ARBA" id="ARBA00004123"/>
    </source>
</evidence>
<keyword evidence="8 12" id="KW-0175">Coiled coil</keyword>
<evidence type="ECO:0000256" key="7">
    <source>
        <dbReference type="ARBA" id="ARBA00022840"/>
    </source>
</evidence>
<dbReference type="GO" id="GO:0005524">
    <property type="term" value="F:ATP binding"/>
    <property type="evidence" value="ECO:0007669"/>
    <property type="project" value="UniProtKB-KW"/>
</dbReference>
<sequence length="436" mass="50015">MTARPASERKNVRLCLCMNDVTRRRGHSITVSHNGSTSFQPIEEYRGEFRMQTDKAPQIKDEEENLKSIEREVQSLQASARSCQEQVTACQARLDGHAKQKRKLKMEMDRAQDDMTRLEGEVTASLPDLALTEMLHKELEDAQTRLEQDEAKVSTLTQRREETLRAKNKALDDVQEAELAKTDWERRLEEQRKEVESYTAHATEISPRVEVPAGQTFDSLVARLNALQKERETAETELGGSENELLEKAVDARKAYKDAEREINGTQAVRDKLKQALVTRKQRWLEFRQRITTRARIIFNYLLSERQFRGSLKVDHEKQRLDINVQPDITVQNAEGRQTKTLSGGEKSFSTICLLLALWDAMGSPIRCLDEFDVFMDSVNRDVSMNLIIGAARRAVGRQYILITPQSMNNKKVHSMDDVKIIRMEDPERGQTALNL</sequence>
<dbReference type="GO" id="GO:0030915">
    <property type="term" value="C:Smc5-Smc6 complex"/>
    <property type="evidence" value="ECO:0007669"/>
    <property type="project" value="TreeGrafter"/>
</dbReference>
<dbReference type="InterPro" id="IPR027417">
    <property type="entry name" value="P-loop_NTPase"/>
</dbReference>
<comment type="subcellular location">
    <subcellularLocation>
        <location evidence="2">Chromosome</location>
    </subcellularLocation>
    <subcellularLocation>
        <location evidence="1">Nucleus</location>
    </subcellularLocation>
</comment>
<evidence type="ECO:0000256" key="4">
    <source>
        <dbReference type="ARBA" id="ARBA00022454"/>
    </source>
</evidence>
<accession>A0A2V1E8V9</accession>
<evidence type="ECO:0000256" key="9">
    <source>
        <dbReference type="ARBA" id="ARBA00023172"/>
    </source>
</evidence>
<gene>
    <name evidence="13" type="ORF">DM02DRAFT_380399</name>
</gene>
<keyword evidence="9" id="KW-0233">DNA recombination</keyword>
<dbReference type="OrthoDB" id="10072614at2759"/>
<evidence type="ECO:0000256" key="2">
    <source>
        <dbReference type="ARBA" id="ARBA00004286"/>
    </source>
</evidence>
<reference evidence="13 14" key="1">
    <citation type="journal article" date="2018" name="Sci. Rep.">
        <title>Comparative genomics provides insights into the lifestyle and reveals functional heterogeneity of dark septate endophytic fungi.</title>
        <authorList>
            <person name="Knapp D.G."/>
            <person name="Nemeth J.B."/>
            <person name="Barry K."/>
            <person name="Hainaut M."/>
            <person name="Henrissat B."/>
            <person name="Johnson J."/>
            <person name="Kuo A."/>
            <person name="Lim J.H.P."/>
            <person name="Lipzen A."/>
            <person name="Nolan M."/>
            <person name="Ohm R.A."/>
            <person name="Tamas L."/>
            <person name="Grigoriev I.V."/>
            <person name="Spatafora J.W."/>
            <person name="Nagy L.G."/>
            <person name="Kovacs G.M."/>
        </authorList>
    </citation>
    <scope>NUCLEOTIDE SEQUENCE [LARGE SCALE GENOMIC DNA]</scope>
    <source>
        <strain evidence="13 14">DSE2036</strain>
    </source>
</reference>
<evidence type="ECO:0008006" key="15">
    <source>
        <dbReference type="Google" id="ProtNLM"/>
    </source>
</evidence>
<dbReference type="SUPFAM" id="SSF52540">
    <property type="entry name" value="P-loop containing nucleoside triphosphate hydrolases"/>
    <property type="match status" value="1"/>
</dbReference>
<evidence type="ECO:0000256" key="8">
    <source>
        <dbReference type="ARBA" id="ARBA00023054"/>
    </source>
</evidence>
<evidence type="ECO:0000256" key="5">
    <source>
        <dbReference type="ARBA" id="ARBA00022741"/>
    </source>
</evidence>
<keyword evidence="14" id="KW-1185">Reference proteome</keyword>
<dbReference type="GO" id="GO:0003684">
    <property type="term" value="F:damaged DNA binding"/>
    <property type="evidence" value="ECO:0007669"/>
    <property type="project" value="TreeGrafter"/>
</dbReference>
<evidence type="ECO:0000256" key="11">
    <source>
        <dbReference type="ARBA" id="ARBA00023242"/>
    </source>
</evidence>
<keyword evidence="10" id="KW-0234">DNA repair</keyword>
<feature type="coiled-coil region" evidence="12">
    <location>
        <begin position="59"/>
        <end position="276"/>
    </location>
</feature>
<name>A0A2V1E8V9_9PLEO</name>
<proteinExistence type="inferred from homology"/>
<keyword evidence="7" id="KW-0067">ATP-binding</keyword>
<dbReference type="PANTHER" id="PTHR19306:SF6">
    <property type="entry name" value="STRUCTURAL MAINTENANCE OF CHROMOSOMES PROTEIN 6"/>
    <property type="match status" value="1"/>
</dbReference>
<dbReference type="EMBL" id="KZ805306">
    <property type="protein sequence ID" value="PVI06977.1"/>
    <property type="molecule type" value="Genomic_DNA"/>
</dbReference>
<protein>
    <recommendedName>
        <fullName evidence="15">P-loop containing nucleoside triphosphate hydrolase protein</fullName>
    </recommendedName>
</protein>
<dbReference type="AlphaFoldDB" id="A0A2V1E8V9"/>
<comment type="similarity">
    <text evidence="3">Belongs to the SMC family. SMC6 subfamily.</text>
</comment>
<dbReference type="GO" id="GO:0000724">
    <property type="term" value="P:double-strand break repair via homologous recombination"/>
    <property type="evidence" value="ECO:0007669"/>
    <property type="project" value="TreeGrafter"/>
</dbReference>